<evidence type="ECO:0000313" key="3">
    <source>
        <dbReference type="Proteomes" id="UP001498398"/>
    </source>
</evidence>
<evidence type="ECO:0000256" key="1">
    <source>
        <dbReference type="SAM" id="MobiDB-lite"/>
    </source>
</evidence>
<comment type="caution">
    <text evidence="2">The sequence shown here is derived from an EMBL/GenBank/DDBJ whole genome shotgun (WGS) entry which is preliminary data.</text>
</comment>
<feature type="compositionally biased region" description="Basic and acidic residues" evidence="1">
    <location>
        <begin position="49"/>
        <end position="84"/>
    </location>
</feature>
<dbReference type="EMBL" id="JBANRG010000001">
    <property type="protein sequence ID" value="KAK7473046.1"/>
    <property type="molecule type" value="Genomic_DNA"/>
</dbReference>
<keyword evidence="3" id="KW-1185">Reference proteome</keyword>
<dbReference type="Proteomes" id="UP001498398">
    <property type="component" value="Unassembled WGS sequence"/>
</dbReference>
<sequence>MGDVFREDELVELIAEIYRVDVVAFQVGEHDDLERGKEQGQHHQNARQVEGRAKTGELVKIEKETHEKDHAEQQSCSHEDREQE</sequence>
<feature type="region of interest" description="Disordered" evidence="1">
    <location>
        <begin position="33"/>
        <end position="84"/>
    </location>
</feature>
<reference evidence="2 3" key="1">
    <citation type="submission" date="2024-01" db="EMBL/GenBank/DDBJ databases">
        <title>A draft genome for the cacao thread blight pathogen Marasmiellus scandens.</title>
        <authorList>
            <person name="Baruah I.K."/>
            <person name="Leung J."/>
            <person name="Bukari Y."/>
            <person name="Amoako-Attah I."/>
            <person name="Meinhardt L.W."/>
            <person name="Bailey B.A."/>
            <person name="Cohen S.P."/>
        </authorList>
    </citation>
    <scope>NUCLEOTIDE SEQUENCE [LARGE SCALE GENOMIC DNA]</scope>
    <source>
        <strain evidence="2 3">GH-19</strain>
    </source>
</reference>
<proteinExistence type="predicted"/>
<accession>A0ABR1K873</accession>
<protein>
    <submittedName>
        <fullName evidence="2">Uncharacterized protein</fullName>
    </submittedName>
</protein>
<organism evidence="2 3">
    <name type="scientific">Marasmiellus scandens</name>
    <dbReference type="NCBI Taxonomy" id="2682957"/>
    <lineage>
        <taxon>Eukaryota</taxon>
        <taxon>Fungi</taxon>
        <taxon>Dikarya</taxon>
        <taxon>Basidiomycota</taxon>
        <taxon>Agaricomycotina</taxon>
        <taxon>Agaricomycetes</taxon>
        <taxon>Agaricomycetidae</taxon>
        <taxon>Agaricales</taxon>
        <taxon>Marasmiineae</taxon>
        <taxon>Omphalotaceae</taxon>
        <taxon>Marasmiellus</taxon>
    </lineage>
</organism>
<gene>
    <name evidence="2" type="ORF">VKT23_001150</name>
</gene>
<name>A0ABR1K873_9AGAR</name>
<evidence type="ECO:0000313" key="2">
    <source>
        <dbReference type="EMBL" id="KAK7473046.1"/>
    </source>
</evidence>